<dbReference type="EMBL" id="CADIKI010000010">
    <property type="protein sequence ID" value="CAB3794719.1"/>
    <property type="molecule type" value="Genomic_DNA"/>
</dbReference>
<feature type="domain" description="Response regulatory" evidence="6">
    <location>
        <begin position="47"/>
        <end position="167"/>
    </location>
</feature>
<dbReference type="Gene3D" id="1.10.10.10">
    <property type="entry name" value="Winged helix-like DNA-binding domain superfamily/Winged helix DNA-binding domain"/>
    <property type="match status" value="1"/>
</dbReference>
<dbReference type="InterPro" id="IPR000792">
    <property type="entry name" value="Tscrpt_reg_LuxR_C"/>
</dbReference>
<dbReference type="InterPro" id="IPR039420">
    <property type="entry name" value="WalR-like"/>
</dbReference>
<dbReference type="SMART" id="SM00421">
    <property type="entry name" value="HTH_LUXR"/>
    <property type="match status" value="1"/>
</dbReference>
<evidence type="ECO:0000259" key="5">
    <source>
        <dbReference type="PROSITE" id="PS50043"/>
    </source>
</evidence>
<evidence type="ECO:0000256" key="1">
    <source>
        <dbReference type="ARBA" id="ARBA00022553"/>
    </source>
</evidence>
<dbReference type="PROSITE" id="PS50043">
    <property type="entry name" value="HTH_LUXR_2"/>
    <property type="match status" value="1"/>
</dbReference>
<sequence>MKSLSSQTPFRSAELPNGGHDEEHQSDEIYCTFNRYVILMNSTRIVHVVVADDHAVVRRAVAQTIDAIPGFKIAAIVKSGTELLEILTAVECDLIVTDFSMQRGTADEDGLRLIARLRRNYPSTPIIVFTMLTNGGVLQKLCKMGVAGIVGKDEESAVIEQACVTVRSHLNARTFLSPGITQWLVQDGNTAEGFLSAPDLSPKELEVVRLFGMGLSVTQIAQQLNRTATTVATQKRSAMRKLHVETNADLVKYAQEQGLT</sequence>
<dbReference type="InterPro" id="IPR001789">
    <property type="entry name" value="Sig_transdc_resp-reg_receiver"/>
</dbReference>
<feature type="domain" description="HTH luxR-type" evidence="5">
    <location>
        <begin position="193"/>
        <end position="258"/>
    </location>
</feature>
<evidence type="ECO:0000256" key="2">
    <source>
        <dbReference type="ARBA" id="ARBA00023125"/>
    </source>
</evidence>
<dbReference type="AlphaFoldDB" id="A0A6J5G969"/>
<dbReference type="Pfam" id="PF00196">
    <property type="entry name" value="GerE"/>
    <property type="match status" value="1"/>
</dbReference>
<reference evidence="7 8" key="1">
    <citation type="submission" date="2020-04" db="EMBL/GenBank/DDBJ databases">
        <authorList>
            <person name="De Canck E."/>
        </authorList>
    </citation>
    <scope>NUCLEOTIDE SEQUENCE [LARGE SCALE GENOMIC DNA]</scope>
    <source>
        <strain evidence="7 8">LMG 27177</strain>
    </source>
</reference>
<evidence type="ECO:0000259" key="6">
    <source>
        <dbReference type="PROSITE" id="PS50110"/>
    </source>
</evidence>
<dbReference type="SMART" id="SM00448">
    <property type="entry name" value="REC"/>
    <property type="match status" value="1"/>
</dbReference>
<dbReference type="SUPFAM" id="SSF52172">
    <property type="entry name" value="CheY-like"/>
    <property type="match status" value="1"/>
</dbReference>
<dbReference type="PROSITE" id="PS00622">
    <property type="entry name" value="HTH_LUXR_1"/>
    <property type="match status" value="1"/>
</dbReference>
<dbReference type="PANTHER" id="PTHR43214">
    <property type="entry name" value="TWO-COMPONENT RESPONSE REGULATOR"/>
    <property type="match status" value="1"/>
</dbReference>
<gene>
    <name evidence="7" type="primary">rcsB_1</name>
    <name evidence="7" type="ORF">LMG27177_03729</name>
</gene>
<feature type="region of interest" description="Disordered" evidence="4">
    <location>
        <begin position="1"/>
        <end position="24"/>
    </location>
</feature>
<dbReference type="GO" id="GO:0000160">
    <property type="term" value="P:phosphorelay signal transduction system"/>
    <property type="evidence" value="ECO:0007669"/>
    <property type="project" value="InterPro"/>
</dbReference>
<dbReference type="InterPro" id="IPR036388">
    <property type="entry name" value="WH-like_DNA-bd_sf"/>
</dbReference>
<dbReference type="PRINTS" id="PR00038">
    <property type="entry name" value="HTHLUXR"/>
</dbReference>
<dbReference type="InterPro" id="IPR016032">
    <property type="entry name" value="Sig_transdc_resp-reg_C-effctor"/>
</dbReference>
<name>A0A6J5G969_9BURK</name>
<evidence type="ECO:0000256" key="3">
    <source>
        <dbReference type="PROSITE-ProRule" id="PRU00169"/>
    </source>
</evidence>
<dbReference type="CDD" id="cd06170">
    <property type="entry name" value="LuxR_C_like"/>
    <property type="match status" value="1"/>
</dbReference>
<feature type="modified residue" description="4-aspartylphosphate" evidence="3">
    <location>
        <position position="98"/>
    </location>
</feature>
<feature type="compositionally biased region" description="Polar residues" evidence="4">
    <location>
        <begin position="1"/>
        <end position="10"/>
    </location>
</feature>
<dbReference type="SUPFAM" id="SSF46894">
    <property type="entry name" value="C-terminal effector domain of the bipartite response regulators"/>
    <property type="match status" value="1"/>
</dbReference>
<dbReference type="InterPro" id="IPR058245">
    <property type="entry name" value="NreC/VraR/RcsB-like_REC"/>
</dbReference>
<dbReference type="Gene3D" id="3.40.50.2300">
    <property type="match status" value="1"/>
</dbReference>
<dbReference type="PROSITE" id="PS50110">
    <property type="entry name" value="RESPONSE_REGULATORY"/>
    <property type="match status" value="1"/>
</dbReference>
<dbReference type="CDD" id="cd17535">
    <property type="entry name" value="REC_NarL-like"/>
    <property type="match status" value="1"/>
</dbReference>
<keyword evidence="1 3" id="KW-0597">Phosphoprotein</keyword>
<evidence type="ECO:0000313" key="8">
    <source>
        <dbReference type="Proteomes" id="UP000494252"/>
    </source>
</evidence>
<dbReference type="GO" id="GO:0003677">
    <property type="term" value="F:DNA binding"/>
    <property type="evidence" value="ECO:0007669"/>
    <property type="project" value="UniProtKB-KW"/>
</dbReference>
<keyword evidence="8" id="KW-1185">Reference proteome</keyword>
<dbReference type="Pfam" id="PF00072">
    <property type="entry name" value="Response_reg"/>
    <property type="match status" value="1"/>
</dbReference>
<protein>
    <submittedName>
        <fullName evidence="7">Transcriptional regulatory protein RcsB</fullName>
    </submittedName>
</protein>
<dbReference type="Proteomes" id="UP000494252">
    <property type="component" value="Unassembled WGS sequence"/>
</dbReference>
<keyword evidence="2" id="KW-0238">DNA-binding</keyword>
<organism evidence="7 8">
    <name type="scientific">Paraburkholderia fynbosensis</name>
    <dbReference type="NCBI Taxonomy" id="1200993"/>
    <lineage>
        <taxon>Bacteria</taxon>
        <taxon>Pseudomonadati</taxon>
        <taxon>Pseudomonadota</taxon>
        <taxon>Betaproteobacteria</taxon>
        <taxon>Burkholderiales</taxon>
        <taxon>Burkholderiaceae</taxon>
        <taxon>Paraburkholderia</taxon>
    </lineage>
</organism>
<dbReference type="PANTHER" id="PTHR43214:SF17">
    <property type="entry name" value="TRANSCRIPTIONAL REGULATORY PROTEIN RCSB"/>
    <property type="match status" value="1"/>
</dbReference>
<evidence type="ECO:0000313" key="7">
    <source>
        <dbReference type="EMBL" id="CAB3794719.1"/>
    </source>
</evidence>
<accession>A0A6J5G969</accession>
<dbReference type="GO" id="GO:0006355">
    <property type="term" value="P:regulation of DNA-templated transcription"/>
    <property type="evidence" value="ECO:0007669"/>
    <property type="project" value="InterPro"/>
</dbReference>
<proteinExistence type="predicted"/>
<dbReference type="InterPro" id="IPR011006">
    <property type="entry name" value="CheY-like_superfamily"/>
</dbReference>
<evidence type="ECO:0000256" key="4">
    <source>
        <dbReference type="SAM" id="MobiDB-lite"/>
    </source>
</evidence>